<protein>
    <recommendedName>
        <fullName evidence="4">Glycosyltransferase 61 catalytic domain-containing protein</fullName>
    </recommendedName>
</protein>
<name>A0A5J6MW76_9PROT</name>
<dbReference type="InterPro" id="IPR049625">
    <property type="entry name" value="Glyco_transf_61_cat"/>
</dbReference>
<gene>
    <name evidence="5" type="ORF">FRZ61_16480</name>
</gene>
<dbReference type="EMBL" id="CP042582">
    <property type="protein sequence ID" value="QEX21719.1"/>
    <property type="molecule type" value="Genomic_DNA"/>
</dbReference>
<organism evidence="5 6">
    <name type="scientific">Hypericibacter adhaerens</name>
    <dbReference type="NCBI Taxonomy" id="2602016"/>
    <lineage>
        <taxon>Bacteria</taxon>
        <taxon>Pseudomonadati</taxon>
        <taxon>Pseudomonadota</taxon>
        <taxon>Alphaproteobacteria</taxon>
        <taxon>Rhodospirillales</taxon>
        <taxon>Dongiaceae</taxon>
        <taxon>Hypericibacter</taxon>
    </lineage>
</organism>
<keyword evidence="3" id="KW-0325">Glycoprotein</keyword>
<dbReference type="Pfam" id="PF04577">
    <property type="entry name" value="Glyco_transf_61"/>
    <property type="match status" value="1"/>
</dbReference>
<evidence type="ECO:0000256" key="3">
    <source>
        <dbReference type="ARBA" id="ARBA00023180"/>
    </source>
</evidence>
<evidence type="ECO:0000256" key="2">
    <source>
        <dbReference type="ARBA" id="ARBA00022679"/>
    </source>
</evidence>
<evidence type="ECO:0000259" key="4">
    <source>
        <dbReference type="Pfam" id="PF04577"/>
    </source>
</evidence>
<keyword evidence="6" id="KW-1185">Reference proteome</keyword>
<feature type="domain" description="Glycosyltransferase 61 catalytic" evidence="4">
    <location>
        <begin position="92"/>
        <end position="270"/>
    </location>
</feature>
<dbReference type="InterPro" id="IPR007657">
    <property type="entry name" value="Glycosyltransferase_61"/>
</dbReference>
<dbReference type="PANTHER" id="PTHR20961">
    <property type="entry name" value="GLYCOSYLTRANSFERASE"/>
    <property type="match status" value="1"/>
</dbReference>
<accession>A0A5J6MW76</accession>
<proteinExistence type="predicted"/>
<evidence type="ECO:0000256" key="1">
    <source>
        <dbReference type="ARBA" id="ARBA00022676"/>
    </source>
</evidence>
<sequence>MMEGDPFDSYEQSYTRFPHLIYFPRMGLAMAAPGIAIWETSRAAVSFRQDYSLVPGYGAKGGAIVFDPSVAARTPQVRDSCLLSVHGSSMVYGHWMTDTLPSVWLWREALAGGAMKLMLPLSPTRKWQADSLELLGIPVGALFKPESPVLGLSDAVVSSSCSMGNVLNPPAAIREMGDHLIRSVGRDRNREGERLIYISRQEANVHSKRDLVNEDELLAQLVPLGFEKVLPGQMGFREQIALFSNARMVIAPHGSALANLVFAPSNAAVIDLMPESWADTIQAKWIYRLTNMLSQRYTLIFGQMSWPLIHTDGIENIAITNRGVLYAVDIQKVVAAVRSML</sequence>
<reference evidence="5 6" key="1">
    <citation type="submission" date="2019-08" db="EMBL/GenBank/DDBJ databases">
        <title>Hyperibacter terrae gen. nov., sp. nov. and Hyperibacter viscosus sp. nov., two new members in the family Rhodospirillaceae isolated from the rhizosphere of Hypericum perforatum.</title>
        <authorList>
            <person name="Noviana Z."/>
        </authorList>
    </citation>
    <scope>NUCLEOTIDE SEQUENCE [LARGE SCALE GENOMIC DNA]</scope>
    <source>
        <strain evidence="5 6">R5959</strain>
    </source>
</reference>
<keyword evidence="2" id="KW-0808">Transferase</keyword>
<dbReference type="Proteomes" id="UP000325797">
    <property type="component" value="Chromosome"/>
</dbReference>
<dbReference type="GO" id="GO:0016757">
    <property type="term" value="F:glycosyltransferase activity"/>
    <property type="evidence" value="ECO:0007669"/>
    <property type="project" value="UniProtKB-KW"/>
</dbReference>
<keyword evidence="1" id="KW-0328">Glycosyltransferase</keyword>
<dbReference type="AlphaFoldDB" id="A0A5J6MW76"/>
<dbReference type="KEGG" id="hadh:FRZ61_16480"/>
<evidence type="ECO:0000313" key="5">
    <source>
        <dbReference type="EMBL" id="QEX21719.1"/>
    </source>
</evidence>
<evidence type="ECO:0000313" key="6">
    <source>
        <dbReference type="Proteomes" id="UP000325797"/>
    </source>
</evidence>